<keyword evidence="5 7" id="KW-0408">Iron</keyword>
<dbReference type="EMBL" id="VCYH01000001">
    <property type="protein sequence ID" value="MDN7023527.1"/>
    <property type="molecule type" value="Genomic_DNA"/>
</dbReference>
<accession>A0ABT8M6G2</accession>
<keyword evidence="3 7" id="KW-0235">DNA replication</keyword>
<evidence type="ECO:0000256" key="6">
    <source>
        <dbReference type="ARBA" id="ARBA00023014"/>
    </source>
</evidence>
<dbReference type="InterPro" id="IPR007238">
    <property type="entry name" value="DNA_primase_lsu_euk/arc"/>
</dbReference>
<evidence type="ECO:0000256" key="4">
    <source>
        <dbReference type="ARBA" id="ARBA00022723"/>
    </source>
</evidence>
<feature type="binding site" evidence="7">
    <location>
        <position position="313"/>
    </location>
    <ligand>
        <name>[4Fe-4S] cluster</name>
        <dbReference type="ChEBI" id="CHEBI:49883"/>
    </ligand>
</feature>
<evidence type="ECO:0000256" key="3">
    <source>
        <dbReference type="ARBA" id="ARBA00022705"/>
    </source>
</evidence>
<dbReference type="NCBIfam" id="NF002591">
    <property type="entry name" value="PRK02249.1-5"/>
    <property type="match status" value="1"/>
</dbReference>
<dbReference type="InterPro" id="IPR058560">
    <property type="entry name" value="DNA_primase_C"/>
</dbReference>
<protein>
    <recommendedName>
        <fullName evidence="7">DNA primase large subunit PriL</fullName>
    </recommendedName>
</protein>
<reference evidence="9" key="1">
    <citation type="submission" date="2019-05" db="EMBL/GenBank/DDBJ databases">
        <title>Methanoculleus sp. FWC-SCC1, a methanogenic archaeon isolated from deep marine cold seep.</title>
        <authorList>
            <person name="Chen Y.-W."/>
            <person name="Chen S.-C."/>
            <person name="Teng N.-H."/>
            <person name="Lai M.-C."/>
        </authorList>
    </citation>
    <scope>NUCLEOTIDE SEQUENCE</scope>
    <source>
        <strain evidence="9">FWC-SCC1</strain>
    </source>
</reference>
<feature type="domain" description="DNA primase large subunit C-terminal" evidence="8">
    <location>
        <begin position="218"/>
        <end position="330"/>
    </location>
</feature>
<sequence>MVIAFDYKDLAKYPFLKESEQLVRKHFDSLDRFLSGPRGDEALQRAKERILDAIDPKWEFREEDAHRLPPEIEIASYALARILVSCAGDRLLPERLTRYEAIAVSHFLESEEAEKKRYVAQFVGLDLAKSSLPVPEYIELITQLRDARWRLINRDIQSGLVRLEAAEYDELLRERIRVVLLRNLPLRVPSTLCERFAPIIDEIGAAYQQQMLEQFGAVEEEAFPPCIGGLIGAVTAGTNLTHMGRFAITAFLHTIGMNTFQIGEVFARAPDFDPEKTMYQVEHISGSSGTAYTPPSCATMRTFGLCLNRDAICEQVNHPLSYYRRKKKKIGKPKQA</sequence>
<gene>
    <name evidence="7 9" type="primary">priL</name>
    <name evidence="9" type="ORF">FGU65_01190</name>
</gene>
<evidence type="ECO:0000259" key="8">
    <source>
        <dbReference type="Pfam" id="PF04104"/>
    </source>
</evidence>
<keyword evidence="1 7" id="KW-0004">4Fe-4S</keyword>
<evidence type="ECO:0000313" key="10">
    <source>
        <dbReference type="Proteomes" id="UP001168338"/>
    </source>
</evidence>
<dbReference type="Proteomes" id="UP001168338">
    <property type="component" value="Unassembled WGS sequence"/>
</dbReference>
<dbReference type="PANTHER" id="PTHR10537">
    <property type="entry name" value="DNA PRIMASE LARGE SUBUNIT"/>
    <property type="match status" value="1"/>
</dbReference>
<keyword evidence="6 7" id="KW-0411">Iron-sulfur</keyword>
<comment type="similarity">
    <text evidence="7">Belongs to the eukaryotic-type primase large subunit family.</text>
</comment>
<feature type="binding site" evidence="7">
    <location>
        <position position="306"/>
    </location>
    <ligand>
        <name>[4Fe-4S] cluster</name>
        <dbReference type="ChEBI" id="CHEBI:49883"/>
    </ligand>
</feature>
<keyword evidence="4 7" id="KW-0479">Metal-binding</keyword>
<evidence type="ECO:0000256" key="2">
    <source>
        <dbReference type="ARBA" id="ARBA00022515"/>
    </source>
</evidence>
<evidence type="ECO:0000256" key="5">
    <source>
        <dbReference type="ARBA" id="ARBA00023004"/>
    </source>
</evidence>
<dbReference type="Pfam" id="PF04104">
    <property type="entry name" value="DNA_primase_lrg"/>
    <property type="match status" value="1"/>
</dbReference>
<feature type="binding site" evidence="7">
    <location>
        <position position="226"/>
    </location>
    <ligand>
        <name>[4Fe-4S] cluster</name>
        <dbReference type="ChEBI" id="CHEBI:49883"/>
    </ligand>
</feature>
<comment type="cofactor">
    <cofactor evidence="7">
        <name>[4Fe-4S] cluster</name>
        <dbReference type="ChEBI" id="CHEBI:49883"/>
    </cofactor>
    <text evidence="7">Binds 1 [4Fe-4S] cluster.</text>
</comment>
<dbReference type="SUPFAM" id="SSF140914">
    <property type="entry name" value="PriB N-terminal domain-like"/>
    <property type="match status" value="1"/>
</dbReference>
<proteinExistence type="inferred from homology"/>
<evidence type="ECO:0000256" key="1">
    <source>
        <dbReference type="ARBA" id="ARBA00022485"/>
    </source>
</evidence>
<keyword evidence="10" id="KW-1185">Reference proteome</keyword>
<keyword evidence="2 7" id="KW-0639">Primosome</keyword>
<evidence type="ECO:0000313" key="9">
    <source>
        <dbReference type="EMBL" id="MDN7023527.1"/>
    </source>
</evidence>
<dbReference type="InterPro" id="IPR023642">
    <property type="entry name" value="DNA_primase_lsu_PriL"/>
</dbReference>
<comment type="caution">
    <text evidence="9">The sequence shown here is derived from an EMBL/GenBank/DDBJ whole genome shotgun (WGS) entry which is preliminary data.</text>
</comment>
<comment type="subunit">
    <text evidence="7">Heterodimer of a small subunit (PriS) and a large subunit (PriL).</text>
</comment>
<dbReference type="RefSeq" id="WP_301662569.1">
    <property type="nucleotide sequence ID" value="NZ_VCYH01000001.1"/>
</dbReference>
<comment type="function">
    <text evidence="7">Regulatory subunit of DNA primase, an RNA polymerase that catalyzes the synthesis of short RNA molecules used as primers for DNA polymerase during DNA replication. Stabilizes and modulates the activity of the small subunit, increasing the rate of DNA synthesis, and conferring RNA synthesis capability. The DNA polymerase activity may enable DNA primase to also catalyze primer extension after primer synthesis. May also play a role in DNA repair.</text>
</comment>
<feature type="binding site" evidence="7">
    <location>
        <position position="297"/>
    </location>
    <ligand>
        <name>[4Fe-4S] cluster</name>
        <dbReference type="ChEBI" id="CHEBI:49883"/>
    </ligand>
</feature>
<evidence type="ECO:0000256" key="7">
    <source>
        <dbReference type="HAMAP-Rule" id="MF_00701"/>
    </source>
</evidence>
<name>A0ABT8M6G2_9EURY</name>
<dbReference type="PANTHER" id="PTHR10537:SF3">
    <property type="entry name" value="DNA PRIMASE LARGE SUBUNIT"/>
    <property type="match status" value="1"/>
</dbReference>
<dbReference type="CDD" id="cd06560">
    <property type="entry name" value="PriL"/>
    <property type="match status" value="1"/>
</dbReference>
<organism evidence="9 10">
    <name type="scientific">Methanoculleus frigidifontis</name>
    <dbReference type="NCBI Taxonomy" id="2584085"/>
    <lineage>
        <taxon>Archaea</taxon>
        <taxon>Methanobacteriati</taxon>
        <taxon>Methanobacteriota</taxon>
        <taxon>Stenosarchaea group</taxon>
        <taxon>Methanomicrobia</taxon>
        <taxon>Methanomicrobiales</taxon>
        <taxon>Methanomicrobiaceae</taxon>
        <taxon>Methanoculleus</taxon>
    </lineage>
</organism>
<dbReference type="HAMAP" id="MF_00701">
    <property type="entry name" value="DNA_primase_lrg_arc"/>
    <property type="match status" value="1"/>
</dbReference>